<accession>A0ABS7ZBC3</accession>
<dbReference type="Gene3D" id="3.40.30.10">
    <property type="entry name" value="Glutaredoxin"/>
    <property type="match status" value="2"/>
</dbReference>
<dbReference type="InterPro" id="IPR017937">
    <property type="entry name" value="Thioredoxin_CS"/>
</dbReference>
<dbReference type="Proteomes" id="UP001165302">
    <property type="component" value="Unassembled WGS sequence"/>
</dbReference>
<organism evidence="3 4">
    <name type="scientific">Sphingobacterium bovistauri</name>
    <dbReference type="NCBI Taxonomy" id="2781959"/>
    <lineage>
        <taxon>Bacteria</taxon>
        <taxon>Pseudomonadati</taxon>
        <taxon>Bacteroidota</taxon>
        <taxon>Sphingobacteriia</taxon>
        <taxon>Sphingobacteriales</taxon>
        <taxon>Sphingobacteriaceae</taxon>
        <taxon>Sphingobacterium</taxon>
    </lineage>
</organism>
<dbReference type="SUPFAM" id="SSF52833">
    <property type="entry name" value="Thioredoxin-like"/>
    <property type="match status" value="2"/>
</dbReference>
<feature type="domain" description="Thioredoxin" evidence="2">
    <location>
        <begin position="340"/>
        <end position="479"/>
    </location>
</feature>
<dbReference type="PROSITE" id="PS51352">
    <property type="entry name" value="THIOREDOXIN_2"/>
    <property type="match status" value="2"/>
</dbReference>
<dbReference type="PROSITE" id="PS00194">
    <property type="entry name" value="THIOREDOXIN_1"/>
    <property type="match status" value="2"/>
</dbReference>
<comment type="caution">
    <text evidence="3">The sequence shown here is derived from an EMBL/GenBank/DDBJ whole genome shotgun (WGS) entry which is preliminary data.</text>
</comment>
<dbReference type="Pfam" id="PF13899">
    <property type="entry name" value="Thioredoxin_7"/>
    <property type="match status" value="1"/>
</dbReference>
<dbReference type="PANTHER" id="PTHR32234">
    <property type="entry name" value="THIOL:DISULFIDE INTERCHANGE PROTEIN DSBD"/>
    <property type="match status" value="1"/>
</dbReference>
<evidence type="ECO:0000313" key="4">
    <source>
        <dbReference type="Proteomes" id="UP001165302"/>
    </source>
</evidence>
<gene>
    <name evidence="3" type="ORF">IPZ78_13855</name>
</gene>
<dbReference type="InterPro" id="IPR013766">
    <property type="entry name" value="Thioredoxin_domain"/>
</dbReference>
<evidence type="ECO:0000256" key="1">
    <source>
        <dbReference type="ARBA" id="ARBA00023284"/>
    </source>
</evidence>
<feature type="domain" description="Thioredoxin" evidence="2">
    <location>
        <begin position="3"/>
        <end position="137"/>
    </location>
</feature>
<protein>
    <submittedName>
        <fullName evidence="3">Thioredoxin family protein</fullName>
    </submittedName>
</protein>
<sequence>MRFLILTIIVLLSYTNVVLAQGGVQFRTDLNYEQALALAKKEKKKVFIDFYTTWCVPCKTMDKEVFTDAAVAKYMNATFVNLKVDAEKGDGIALARKFKVSAYPTFVVSNDKDEEVIKFAGAMKAPLFIEKIEKGIDPQYRAEALAERYANGDRTPKFIHDYAFSVLTSGDEDKGMKIINDYFNSLSAEQKSAAENLFLFERYATNFRDLKTQYLLNNRNSFLKTMGADKYNTITRRFLRLELLTYANGFHFKKGTYVAEDYQNLLKVIQKINLPDSLSLNHLINIAEVQATRDLKNILDVIELEFPKLAKNDRFLLIMMFTDFKENRELANRALALIEKSIHEVSPNLHAAVGRVQNELTPKGEIINFLSVSYQEAIDLAAKQNKLVFLDCYTVWCGPCKWLDENTFTDPTLKAYFDKHFVNIKIDMEKGEGIELAKKLQVRAYPSMFFIDGKGNIIHKLTGALDATKMMQEVASFTKK</sequence>
<evidence type="ECO:0000259" key="2">
    <source>
        <dbReference type="PROSITE" id="PS51352"/>
    </source>
</evidence>
<dbReference type="RefSeq" id="WP_225554597.1">
    <property type="nucleotide sequence ID" value="NZ_JADEYP010000029.1"/>
</dbReference>
<evidence type="ECO:0000313" key="3">
    <source>
        <dbReference type="EMBL" id="MCA5006234.1"/>
    </source>
</evidence>
<proteinExistence type="predicted"/>
<keyword evidence="1" id="KW-0676">Redox-active center</keyword>
<dbReference type="Pfam" id="PF13098">
    <property type="entry name" value="Thioredoxin_2"/>
    <property type="match status" value="1"/>
</dbReference>
<dbReference type="InterPro" id="IPR012336">
    <property type="entry name" value="Thioredoxin-like_fold"/>
</dbReference>
<name>A0ABS7ZBC3_9SPHI</name>
<keyword evidence="4" id="KW-1185">Reference proteome</keyword>
<dbReference type="InterPro" id="IPR036249">
    <property type="entry name" value="Thioredoxin-like_sf"/>
</dbReference>
<reference evidence="3" key="1">
    <citation type="submission" date="2020-10" db="EMBL/GenBank/DDBJ databases">
        <authorList>
            <person name="Lu T."/>
            <person name="Wang Q."/>
            <person name="Han X."/>
        </authorList>
    </citation>
    <scope>NUCLEOTIDE SEQUENCE</scope>
    <source>
        <strain evidence="3">WQ 366</strain>
    </source>
</reference>
<dbReference type="PANTHER" id="PTHR32234:SF0">
    <property type="entry name" value="THIOL:DISULFIDE INTERCHANGE PROTEIN DSBD"/>
    <property type="match status" value="1"/>
</dbReference>
<dbReference type="EMBL" id="JADEYP010000029">
    <property type="protein sequence ID" value="MCA5006234.1"/>
    <property type="molecule type" value="Genomic_DNA"/>
</dbReference>